<dbReference type="EMBL" id="JANVFS010000007">
    <property type="protein sequence ID" value="KAJ4489407.1"/>
    <property type="molecule type" value="Genomic_DNA"/>
</dbReference>
<comment type="caution">
    <text evidence="1">The sequence shown here is derived from an EMBL/GenBank/DDBJ whole genome shotgun (WGS) entry which is preliminary data.</text>
</comment>
<organism evidence="1 2">
    <name type="scientific">Lentinula lateritia</name>
    <dbReference type="NCBI Taxonomy" id="40482"/>
    <lineage>
        <taxon>Eukaryota</taxon>
        <taxon>Fungi</taxon>
        <taxon>Dikarya</taxon>
        <taxon>Basidiomycota</taxon>
        <taxon>Agaricomycotina</taxon>
        <taxon>Agaricomycetes</taxon>
        <taxon>Agaricomycetidae</taxon>
        <taxon>Agaricales</taxon>
        <taxon>Marasmiineae</taxon>
        <taxon>Omphalotaceae</taxon>
        <taxon>Lentinula</taxon>
    </lineage>
</organism>
<sequence>MVNEGAFAQAINDICEDKEIHFKERIDELILQSRRGLIRSTESEQNLSNAQADEVRLVVYLLLRIWHSAEGRKHVQRQPILNLLASLTNRLLKDQIASPSAYNCLREAIVTGFCILDTDPAGTPIKSPKQEDVWRFALNAGCSNLVVTSSFAHHVMAAARLPDPLTCAEAWDHLRDAITLIFRRQFLEDEQAVALIVSWGVCGALLRLLDSDILTVHFILSSPWTMSFCVELNKILQGEIEESENDYFQLLKRQLISIGPVLLDTLRSKLDSDTARMKEDMPTFQSRLIYHGRYPNYTLLLVSHMFE</sequence>
<dbReference type="AlphaFoldDB" id="A0A9W9AVC3"/>
<reference evidence="1" key="1">
    <citation type="submission" date="2022-08" db="EMBL/GenBank/DDBJ databases">
        <authorList>
            <consortium name="DOE Joint Genome Institute"/>
            <person name="Min B."/>
            <person name="Riley R."/>
            <person name="Sierra-Patev S."/>
            <person name="Naranjo-Ortiz M."/>
            <person name="Looney B."/>
            <person name="Konkel Z."/>
            <person name="Slot J.C."/>
            <person name="Sakamoto Y."/>
            <person name="Steenwyk J.L."/>
            <person name="Rokas A."/>
            <person name="Carro J."/>
            <person name="Camarero S."/>
            <person name="Ferreira P."/>
            <person name="Molpeceres G."/>
            <person name="Ruiz-Duenas F.J."/>
            <person name="Serrano A."/>
            <person name="Henrissat B."/>
            <person name="Drula E."/>
            <person name="Hughes K.W."/>
            <person name="Mata J.L."/>
            <person name="Ishikawa N.K."/>
            <person name="Vargas-Isla R."/>
            <person name="Ushijima S."/>
            <person name="Smith C.A."/>
            <person name="Ahrendt S."/>
            <person name="Andreopoulos W."/>
            <person name="He G."/>
            <person name="Labutti K."/>
            <person name="Lipzen A."/>
            <person name="Ng V."/>
            <person name="Sandor L."/>
            <person name="Barry K."/>
            <person name="Martinez A.T."/>
            <person name="Xiao Y."/>
            <person name="Gibbons J.G."/>
            <person name="Terashima K."/>
            <person name="Hibbett D.S."/>
            <person name="Grigoriev I.V."/>
        </authorList>
    </citation>
    <scope>NUCLEOTIDE SEQUENCE</scope>
    <source>
        <strain evidence="1">Sp2 HRB7682 ss15</strain>
    </source>
</reference>
<evidence type="ECO:0000313" key="2">
    <source>
        <dbReference type="Proteomes" id="UP001150238"/>
    </source>
</evidence>
<evidence type="ECO:0000313" key="1">
    <source>
        <dbReference type="EMBL" id="KAJ4489407.1"/>
    </source>
</evidence>
<name>A0A9W9AVC3_9AGAR</name>
<gene>
    <name evidence="1" type="ORF">C8J55DRAFT_299261</name>
</gene>
<protein>
    <submittedName>
        <fullName evidence="1">Uncharacterized protein</fullName>
    </submittedName>
</protein>
<accession>A0A9W9AVC3</accession>
<dbReference type="Proteomes" id="UP001150238">
    <property type="component" value="Unassembled WGS sequence"/>
</dbReference>
<proteinExistence type="predicted"/>
<reference evidence="1" key="2">
    <citation type="journal article" date="2023" name="Proc. Natl. Acad. Sci. U.S.A.">
        <title>A global phylogenomic analysis of the shiitake genus Lentinula.</title>
        <authorList>
            <person name="Sierra-Patev S."/>
            <person name="Min B."/>
            <person name="Naranjo-Ortiz M."/>
            <person name="Looney B."/>
            <person name="Konkel Z."/>
            <person name="Slot J.C."/>
            <person name="Sakamoto Y."/>
            <person name="Steenwyk J.L."/>
            <person name="Rokas A."/>
            <person name="Carro J."/>
            <person name="Camarero S."/>
            <person name="Ferreira P."/>
            <person name="Molpeceres G."/>
            <person name="Ruiz-Duenas F.J."/>
            <person name="Serrano A."/>
            <person name="Henrissat B."/>
            <person name="Drula E."/>
            <person name="Hughes K.W."/>
            <person name="Mata J.L."/>
            <person name="Ishikawa N.K."/>
            <person name="Vargas-Isla R."/>
            <person name="Ushijima S."/>
            <person name="Smith C.A."/>
            <person name="Donoghue J."/>
            <person name="Ahrendt S."/>
            <person name="Andreopoulos W."/>
            <person name="He G."/>
            <person name="LaButti K."/>
            <person name="Lipzen A."/>
            <person name="Ng V."/>
            <person name="Riley R."/>
            <person name="Sandor L."/>
            <person name="Barry K."/>
            <person name="Martinez A.T."/>
            <person name="Xiao Y."/>
            <person name="Gibbons J.G."/>
            <person name="Terashima K."/>
            <person name="Grigoriev I.V."/>
            <person name="Hibbett D."/>
        </authorList>
    </citation>
    <scope>NUCLEOTIDE SEQUENCE</scope>
    <source>
        <strain evidence="1">Sp2 HRB7682 ss15</strain>
    </source>
</reference>